<organism evidence="2 3">
    <name type="scientific">Nonomuraea africana</name>
    <dbReference type="NCBI Taxonomy" id="46171"/>
    <lineage>
        <taxon>Bacteria</taxon>
        <taxon>Bacillati</taxon>
        <taxon>Actinomycetota</taxon>
        <taxon>Actinomycetes</taxon>
        <taxon>Streptosporangiales</taxon>
        <taxon>Streptosporangiaceae</taxon>
        <taxon>Nonomuraea</taxon>
    </lineage>
</organism>
<dbReference type="PANTHER" id="PTHR43539:SF78">
    <property type="entry name" value="FLAVIN-CONTAINING MONOOXYGENASE"/>
    <property type="match status" value="1"/>
</dbReference>
<name>A0ABR9KE42_9ACTN</name>
<sequence length="352" mass="36748">MIIVIGAGQAGLAAGRELRLAGHDVLLLDAHPRLGESWRRRWDSLRLFTPARLSALPGMPFPGPGHRYPGKDEVADYLQAYADHFELPVQLATIVTGLRLTPNGGFEAATSHGTVTGDGVVVATGPFQHPHIPDLSIPPGLVSLHSVDYCNPAQLPDGPVLVVGGGNSGVQIAAELAATRPVTLALGKRQPVLPQRIGGTDVFTWLQALGLVRAPVTGRLGRLVRNRDPLIGLGPRGLQRLGVRIVDRIVAAGGTQLRTAAGESIPSAAVIWATGYRPDYRWIHIPGALAGGLPVHTGGISPVPGLTYLGLPFQRSRGSALLGWVGDDAAGVAATFSAHPPATSSSTSMLNT</sequence>
<gene>
    <name evidence="2" type="ORF">H4W81_003051</name>
</gene>
<evidence type="ECO:0000256" key="1">
    <source>
        <dbReference type="ARBA" id="ARBA00023002"/>
    </source>
</evidence>
<comment type="caution">
    <text evidence="2">The sequence shown here is derived from an EMBL/GenBank/DDBJ whole genome shotgun (WGS) entry which is preliminary data.</text>
</comment>
<dbReference type="InterPro" id="IPR050982">
    <property type="entry name" value="Auxin_biosynth/cation_transpt"/>
</dbReference>
<dbReference type="PRINTS" id="PR00368">
    <property type="entry name" value="FADPNR"/>
</dbReference>
<dbReference type="SUPFAM" id="SSF51905">
    <property type="entry name" value="FAD/NAD(P)-binding domain"/>
    <property type="match status" value="2"/>
</dbReference>
<evidence type="ECO:0000313" key="3">
    <source>
        <dbReference type="Proteomes" id="UP000661607"/>
    </source>
</evidence>
<dbReference type="RefSeq" id="WP_192775377.1">
    <property type="nucleotide sequence ID" value="NZ_BAAASY010000038.1"/>
</dbReference>
<dbReference type="PRINTS" id="PR00469">
    <property type="entry name" value="PNDRDTASEII"/>
</dbReference>
<dbReference type="PANTHER" id="PTHR43539">
    <property type="entry name" value="FLAVIN-BINDING MONOOXYGENASE-LIKE PROTEIN (AFU_ORTHOLOGUE AFUA_4G09220)"/>
    <property type="match status" value="1"/>
</dbReference>
<accession>A0ABR9KE42</accession>
<reference evidence="2 3" key="1">
    <citation type="submission" date="2020-10" db="EMBL/GenBank/DDBJ databases">
        <title>Sequencing the genomes of 1000 actinobacteria strains.</title>
        <authorList>
            <person name="Klenk H.-P."/>
        </authorList>
    </citation>
    <scope>NUCLEOTIDE SEQUENCE [LARGE SCALE GENOMIC DNA]</scope>
    <source>
        <strain evidence="2 3">DSM 43748</strain>
    </source>
</reference>
<evidence type="ECO:0000313" key="2">
    <source>
        <dbReference type="EMBL" id="MBE1560272.1"/>
    </source>
</evidence>
<proteinExistence type="predicted"/>
<dbReference type="InterPro" id="IPR036188">
    <property type="entry name" value="FAD/NAD-bd_sf"/>
</dbReference>
<keyword evidence="1" id="KW-0560">Oxidoreductase</keyword>
<dbReference type="Proteomes" id="UP000661607">
    <property type="component" value="Unassembled WGS sequence"/>
</dbReference>
<dbReference type="Gene3D" id="3.50.50.60">
    <property type="entry name" value="FAD/NAD(P)-binding domain"/>
    <property type="match status" value="1"/>
</dbReference>
<dbReference type="Pfam" id="PF13738">
    <property type="entry name" value="Pyr_redox_3"/>
    <property type="match status" value="1"/>
</dbReference>
<dbReference type="EMBL" id="JADBEF010000001">
    <property type="protein sequence ID" value="MBE1560272.1"/>
    <property type="molecule type" value="Genomic_DNA"/>
</dbReference>
<keyword evidence="3" id="KW-1185">Reference proteome</keyword>
<protein>
    <submittedName>
        <fullName evidence="2">Flavoprotein involved in K+ transport</fullName>
    </submittedName>
</protein>